<keyword evidence="4" id="KW-0963">Cytoplasm</keyword>
<comment type="caution">
    <text evidence="4">Lacks conserved residue(s) required for the propagation of feature annotation.</text>
</comment>
<keyword evidence="3 4" id="KW-0546">Nucleotide metabolism</keyword>
<reference evidence="5 6" key="1">
    <citation type="submission" date="2019-02" db="EMBL/GenBank/DDBJ databases">
        <title>Deep-cultivation of Planctomycetes and their phenomic and genomic characterization uncovers novel biology.</title>
        <authorList>
            <person name="Wiegand S."/>
            <person name="Jogler M."/>
            <person name="Boedeker C."/>
            <person name="Pinto D."/>
            <person name="Vollmers J."/>
            <person name="Rivas-Marin E."/>
            <person name="Kohn T."/>
            <person name="Peeters S.H."/>
            <person name="Heuer A."/>
            <person name="Rast P."/>
            <person name="Oberbeckmann S."/>
            <person name="Bunk B."/>
            <person name="Jeske O."/>
            <person name="Meyerdierks A."/>
            <person name="Storesund J.E."/>
            <person name="Kallscheuer N."/>
            <person name="Luecker S."/>
            <person name="Lage O.M."/>
            <person name="Pohl T."/>
            <person name="Merkel B.J."/>
            <person name="Hornburger P."/>
            <person name="Mueller R.-W."/>
            <person name="Bruemmer F."/>
            <person name="Labrenz M."/>
            <person name="Spormann A.M."/>
            <person name="Op den Camp H."/>
            <person name="Overmann J."/>
            <person name="Amann R."/>
            <person name="Jetten M.S.M."/>
            <person name="Mascher T."/>
            <person name="Medema M.H."/>
            <person name="Devos D.P."/>
            <person name="Kaster A.-K."/>
            <person name="Ovreas L."/>
            <person name="Rohde M."/>
            <person name="Galperin M.Y."/>
            <person name="Jogler C."/>
        </authorList>
    </citation>
    <scope>NUCLEOTIDE SEQUENCE [LARGE SCALE GENOMIC DNA]</scope>
    <source>
        <strain evidence="5 6">KS4</strain>
    </source>
</reference>
<dbReference type="EMBL" id="CP036425">
    <property type="protein sequence ID" value="QDU35588.1"/>
    <property type="molecule type" value="Genomic_DNA"/>
</dbReference>
<sequence>MNFHADTQTRLILASRSPRRAELLRDAGLSIEQIESPFVDPLQPNLAEFDTAIELAAALAMEKAKALAPEIEGKAVIIAADTICVDTENQLIGTPCSRDDASDMIKTFRSAIHYVVTGAVVLAVDAEQQNDDGDYARPIAMTPFADEAIVMLGHIEDAEIERYLDLDTWKGKAGGYNLTERQAAGWPIVVNGDPTTVVGLPIEKTMLALKKYNIKPI</sequence>
<comment type="similarity">
    <text evidence="4">Belongs to the Maf family.</text>
</comment>
<dbReference type="AlphaFoldDB" id="A0A517YZC1"/>
<keyword evidence="2 4" id="KW-0378">Hydrolase</keyword>
<dbReference type="InterPro" id="IPR029001">
    <property type="entry name" value="ITPase-like_fam"/>
</dbReference>
<evidence type="ECO:0000256" key="2">
    <source>
        <dbReference type="ARBA" id="ARBA00022801"/>
    </source>
</evidence>
<name>A0A517YZC1_9BACT</name>
<dbReference type="KEGG" id="pcor:KS4_36710"/>
<evidence type="ECO:0000256" key="4">
    <source>
        <dbReference type="HAMAP-Rule" id="MF_00528"/>
    </source>
</evidence>
<dbReference type="InterPro" id="IPR003697">
    <property type="entry name" value="Maf-like"/>
</dbReference>
<keyword evidence="6" id="KW-1185">Reference proteome</keyword>
<dbReference type="Gene3D" id="3.90.950.10">
    <property type="match status" value="1"/>
</dbReference>
<dbReference type="PANTHER" id="PTHR43213">
    <property type="entry name" value="BIFUNCTIONAL DTTP/UTP PYROPHOSPHATASE/METHYLTRANSFERASE PROTEIN-RELATED"/>
    <property type="match status" value="1"/>
</dbReference>
<dbReference type="RefSeq" id="WP_145081174.1">
    <property type="nucleotide sequence ID" value="NZ_CP036425.1"/>
</dbReference>
<dbReference type="Pfam" id="PF02545">
    <property type="entry name" value="Maf"/>
    <property type="match status" value="1"/>
</dbReference>
<dbReference type="PIRSF" id="PIRSF006305">
    <property type="entry name" value="Maf"/>
    <property type="match status" value="1"/>
</dbReference>
<dbReference type="OrthoDB" id="9807767at2"/>
<gene>
    <name evidence="5" type="primary">yhdE</name>
    <name evidence="5" type="ORF">KS4_36710</name>
</gene>
<dbReference type="SUPFAM" id="SSF52972">
    <property type="entry name" value="ITPase-like"/>
    <property type="match status" value="1"/>
</dbReference>
<evidence type="ECO:0000256" key="1">
    <source>
        <dbReference type="ARBA" id="ARBA00001968"/>
    </source>
</evidence>
<accession>A0A517YZC1</accession>
<comment type="function">
    <text evidence="4">Nucleoside triphosphate pyrophosphatase. May have a dual role in cell division arrest and in preventing the incorporation of modified nucleotides into cellular nucleic acids.</text>
</comment>
<comment type="catalytic activity">
    <reaction evidence="4">
        <text>a ribonucleoside 5'-triphosphate + H2O = a ribonucleoside 5'-phosphate + diphosphate + H(+)</text>
        <dbReference type="Rhea" id="RHEA:23996"/>
        <dbReference type="ChEBI" id="CHEBI:15377"/>
        <dbReference type="ChEBI" id="CHEBI:15378"/>
        <dbReference type="ChEBI" id="CHEBI:33019"/>
        <dbReference type="ChEBI" id="CHEBI:58043"/>
        <dbReference type="ChEBI" id="CHEBI:61557"/>
        <dbReference type="EC" id="3.6.1.9"/>
    </reaction>
</comment>
<protein>
    <recommendedName>
        <fullName evidence="4">Nucleoside triphosphate pyrophosphatase</fullName>
        <ecNumber evidence="4">3.6.1.9</ecNumber>
    </recommendedName>
    <alternativeName>
        <fullName evidence="4">Nucleotide pyrophosphatase</fullName>
        <shortName evidence="4">Nucleotide PPase</shortName>
    </alternativeName>
</protein>
<dbReference type="GO" id="GO:0009117">
    <property type="term" value="P:nucleotide metabolic process"/>
    <property type="evidence" value="ECO:0007669"/>
    <property type="project" value="UniProtKB-KW"/>
</dbReference>
<dbReference type="Proteomes" id="UP000317369">
    <property type="component" value="Chromosome"/>
</dbReference>
<feature type="active site" description="Proton acceptor" evidence="4">
    <location>
        <position position="81"/>
    </location>
</feature>
<dbReference type="PANTHER" id="PTHR43213:SF5">
    <property type="entry name" value="BIFUNCTIONAL DTTP_UTP PYROPHOSPHATASE_METHYLTRANSFERASE PROTEIN-RELATED"/>
    <property type="match status" value="1"/>
</dbReference>
<dbReference type="GO" id="GO:0005737">
    <property type="term" value="C:cytoplasm"/>
    <property type="evidence" value="ECO:0007669"/>
    <property type="project" value="UniProtKB-SubCell"/>
</dbReference>
<comment type="catalytic activity">
    <reaction evidence="4">
        <text>a 2'-deoxyribonucleoside 5'-triphosphate + H2O = a 2'-deoxyribonucleoside 5'-phosphate + diphosphate + H(+)</text>
        <dbReference type="Rhea" id="RHEA:44644"/>
        <dbReference type="ChEBI" id="CHEBI:15377"/>
        <dbReference type="ChEBI" id="CHEBI:15378"/>
        <dbReference type="ChEBI" id="CHEBI:33019"/>
        <dbReference type="ChEBI" id="CHEBI:61560"/>
        <dbReference type="ChEBI" id="CHEBI:65317"/>
        <dbReference type="EC" id="3.6.1.9"/>
    </reaction>
</comment>
<organism evidence="5 6">
    <name type="scientific">Poriferisphaera corsica</name>
    <dbReference type="NCBI Taxonomy" id="2528020"/>
    <lineage>
        <taxon>Bacteria</taxon>
        <taxon>Pseudomonadati</taxon>
        <taxon>Planctomycetota</taxon>
        <taxon>Phycisphaerae</taxon>
        <taxon>Phycisphaerales</taxon>
        <taxon>Phycisphaeraceae</taxon>
        <taxon>Poriferisphaera</taxon>
    </lineage>
</organism>
<dbReference type="HAMAP" id="MF_00528">
    <property type="entry name" value="Maf"/>
    <property type="match status" value="1"/>
</dbReference>
<comment type="subcellular location">
    <subcellularLocation>
        <location evidence="4">Cytoplasm</location>
    </subcellularLocation>
</comment>
<dbReference type="GO" id="GO:0047429">
    <property type="term" value="F:nucleoside triphosphate diphosphatase activity"/>
    <property type="evidence" value="ECO:0007669"/>
    <property type="project" value="UniProtKB-EC"/>
</dbReference>
<dbReference type="EC" id="3.6.1.9" evidence="4"/>
<evidence type="ECO:0000313" key="6">
    <source>
        <dbReference type="Proteomes" id="UP000317369"/>
    </source>
</evidence>
<evidence type="ECO:0000313" key="5">
    <source>
        <dbReference type="EMBL" id="QDU35588.1"/>
    </source>
</evidence>
<proteinExistence type="inferred from homology"/>
<evidence type="ECO:0000256" key="3">
    <source>
        <dbReference type="ARBA" id="ARBA00023080"/>
    </source>
</evidence>
<comment type="cofactor">
    <cofactor evidence="1 4">
        <name>a divalent metal cation</name>
        <dbReference type="ChEBI" id="CHEBI:60240"/>
    </cofactor>
</comment>